<sequence>MWSISEALITKGGLAHEGRARSEPIVDNVLLLAATKLESRFWIQHHSFLLDSGYQLRPKYHPDWKPKWKSRREMIRSEESWVHVFASIIDATRVEDGKLVALKGISKMDFPFELELGTFFSSSPLSNDPRNHCVPIYEVLQSPHDPDMQLIVMPRLRETHTSSFDTVGEFVDAFQQIFEGIDFMHEHLVAHKDISILNPRYYIIDFGFSRRYDPNQYPYDEIVAAGDRSAPELRRLRDDPSTKFNPFAFDVYCAGNMMRRDYDICCPDLLFLLPLVDDMTQDEPSLRPTIREALTCFVGLCNSLSTSQLPGLFVTPVGRIKRPD</sequence>
<evidence type="ECO:0000313" key="2">
    <source>
        <dbReference type="EMBL" id="KAK0478608.1"/>
    </source>
</evidence>
<name>A0AA39P6Q1_9AGAR</name>
<dbReference type="Gene3D" id="1.10.510.10">
    <property type="entry name" value="Transferase(Phosphotransferase) domain 1"/>
    <property type="match status" value="1"/>
</dbReference>
<dbReference type="Proteomes" id="UP001175228">
    <property type="component" value="Unassembled WGS sequence"/>
</dbReference>
<dbReference type="AlphaFoldDB" id="A0AA39P6Q1"/>
<dbReference type="InterPro" id="IPR000719">
    <property type="entry name" value="Prot_kinase_dom"/>
</dbReference>
<dbReference type="InterPro" id="IPR011009">
    <property type="entry name" value="Kinase-like_dom_sf"/>
</dbReference>
<feature type="domain" description="Protein kinase" evidence="1">
    <location>
        <begin position="74"/>
        <end position="324"/>
    </location>
</feature>
<dbReference type="EMBL" id="JAUEPU010000095">
    <property type="protein sequence ID" value="KAK0478608.1"/>
    <property type="molecule type" value="Genomic_DNA"/>
</dbReference>
<accession>A0AA39P6Q1</accession>
<dbReference type="SMART" id="SM00220">
    <property type="entry name" value="S_TKc"/>
    <property type="match status" value="1"/>
</dbReference>
<reference evidence="2" key="1">
    <citation type="submission" date="2023-06" db="EMBL/GenBank/DDBJ databases">
        <authorList>
            <consortium name="Lawrence Berkeley National Laboratory"/>
            <person name="Ahrendt S."/>
            <person name="Sahu N."/>
            <person name="Indic B."/>
            <person name="Wong-Bajracharya J."/>
            <person name="Merenyi Z."/>
            <person name="Ke H.-M."/>
            <person name="Monk M."/>
            <person name="Kocsube S."/>
            <person name="Drula E."/>
            <person name="Lipzen A."/>
            <person name="Balint B."/>
            <person name="Henrissat B."/>
            <person name="Andreopoulos B."/>
            <person name="Martin F.M."/>
            <person name="Harder C.B."/>
            <person name="Rigling D."/>
            <person name="Ford K.L."/>
            <person name="Foster G.D."/>
            <person name="Pangilinan J."/>
            <person name="Papanicolaou A."/>
            <person name="Barry K."/>
            <person name="LaButti K."/>
            <person name="Viragh M."/>
            <person name="Koriabine M."/>
            <person name="Yan M."/>
            <person name="Riley R."/>
            <person name="Champramary S."/>
            <person name="Plett K.L."/>
            <person name="Tsai I.J."/>
            <person name="Slot J."/>
            <person name="Sipos G."/>
            <person name="Plett J."/>
            <person name="Nagy L.G."/>
            <person name="Grigoriev I.V."/>
        </authorList>
    </citation>
    <scope>NUCLEOTIDE SEQUENCE</scope>
    <source>
        <strain evidence="2">HWK02</strain>
    </source>
</reference>
<keyword evidence="3" id="KW-1185">Reference proteome</keyword>
<protein>
    <recommendedName>
        <fullName evidence="1">Protein kinase domain-containing protein</fullName>
    </recommendedName>
</protein>
<organism evidence="2 3">
    <name type="scientific">Armillaria luteobubalina</name>
    <dbReference type="NCBI Taxonomy" id="153913"/>
    <lineage>
        <taxon>Eukaryota</taxon>
        <taxon>Fungi</taxon>
        <taxon>Dikarya</taxon>
        <taxon>Basidiomycota</taxon>
        <taxon>Agaricomycotina</taxon>
        <taxon>Agaricomycetes</taxon>
        <taxon>Agaricomycetidae</taxon>
        <taxon>Agaricales</taxon>
        <taxon>Marasmiineae</taxon>
        <taxon>Physalacriaceae</taxon>
        <taxon>Armillaria</taxon>
    </lineage>
</organism>
<dbReference type="GO" id="GO:0004672">
    <property type="term" value="F:protein kinase activity"/>
    <property type="evidence" value="ECO:0007669"/>
    <property type="project" value="InterPro"/>
</dbReference>
<dbReference type="SUPFAM" id="SSF56112">
    <property type="entry name" value="Protein kinase-like (PK-like)"/>
    <property type="match status" value="1"/>
</dbReference>
<gene>
    <name evidence="2" type="ORF">EDD18DRAFT_1312559</name>
</gene>
<dbReference type="GO" id="GO:0005524">
    <property type="term" value="F:ATP binding"/>
    <property type="evidence" value="ECO:0007669"/>
    <property type="project" value="InterPro"/>
</dbReference>
<evidence type="ECO:0000259" key="1">
    <source>
        <dbReference type="PROSITE" id="PS50011"/>
    </source>
</evidence>
<proteinExistence type="predicted"/>
<evidence type="ECO:0000313" key="3">
    <source>
        <dbReference type="Proteomes" id="UP001175228"/>
    </source>
</evidence>
<dbReference type="PROSITE" id="PS50011">
    <property type="entry name" value="PROTEIN_KINASE_DOM"/>
    <property type="match status" value="1"/>
</dbReference>
<comment type="caution">
    <text evidence="2">The sequence shown here is derived from an EMBL/GenBank/DDBJ whole genome shotgun (WGS) entry which is preliminary data.</text>
</comment>